<keyword evidence="3" id="KW-1185">Reference proteome</keyword>
<dbReference type="AlphaFoldDB" id="A0A9P5Z179"/>
<accession>A0A9P5Z179</accession>
<name>A0A9P5Z179_9AGAR</name>
<dbReference type="InterPro" id="IPR025476">
    <property type="entry name" value="Helitron_helicase-like"/>
</dbReference>
<proteinExistence type="predicted"/>
<reference evidence="2" key="1">
    <citation type="submission" date="2020-11" db="EMBL/GenBank/DDBJ databases">
        <authorList>
            <consortium name="DOE Joint Genome Institute"/>
            <person name="Ahrendt S."/>
            <person name="Riley R."/>
            <person name="Andreopoulos W."/>
            <person name="Labutti K."/>
            <person name="Pangilinan J."/>
            <person name="Ruiz-Duenas F.J."/>
            <person name="Barrasa J.M."/>
            <person name="Sanchez-Garcia M."/>
            <person name="Camarero S."/>
            <person name="Miyauchi S."/>
            <person name="Serrano A."/>
            <person name="Linde D."/>
            <person name="Babiker R."/>
            <person name="Drula E."/>
            <person name="Ayuso-Fernandez I."/>
            <person name="Pacheco R."/>
            <person name="Padilla G."/>
            <person name="Ferreira P."/>
            <person name="Barriuso J."/>
            <person name="Kellner H."/>
            <person name="Castanera R."/>
            <person name="Alfaro M."/>
            <person name="Ramirez L."/>
            <person name="Pisabarro A.G."/>
            <person name="Kuo A."/>
            <person name="Tritt A."/>
            <person name="Lipzen A."/>
            <person name="He G."/>
            <person name="Yan M."/>
            <person name="Ng V."/>
            <person name="Cullen D."/>
            <person name="Martin F."/>
            <person name="Rosso M.-N."/>
            <person name="Henrissat B."/>
            <person name="Hibbett D."/>
            <person name="Martinez A.T."/>
            <person name="Grigoriev I.V."/>
        </authorList>
    </citation>
    <scope>NUCLEOTIDE SEQUENCE</scope>
    <source>
        <strain evidence="2">CIRM-BRFM 674</strain>
    </source>
</reference>
<dbReference type="OrthoDB" id="10007484at2759"/>
<organism evidence="2 3">
    <name type="scientific">Pholiota conissans</name>
    <dbReference type="NCBI Taxonomy" id="109636"/>
    <lineage>
        <taxon>Eukaryota</taxon>
        <taxon>Fungi</taxon>
        <taxon>Dikarya</taxon>
        <taxon>Basidiomycota</taxon>
        <taxon>Agaricomycotina</taxon>
        <taxon>Agaricomycetes</taxon>
        <taxon>Agaricomycetidae</taxon>
        <taxon>Agaricales</taxon>
        <taxon>Agaricineae</taxon>
        <taxon>Strophariaceae</taxon>
        <taxon>Pholiota</taxon>
    </lineage>
</organism>
<feature type="non-terminal residue" evidence="2">
    <location>
        <position position="388"/>
    </location>
</feature>
<dbReference type="Proteomes" id="UP000807469">
    <property type="component" value="Unassembled WGS sequence"/>
</dbReference>
<gene>
    <name evidence="2" type="ORF">BDN70DRAFT_783752</name>
</gene>
<feature type="domain" description="Helitron helicase-like" evidence="1">
    <location>
        <begin position="9"/>
        <end position="47"/>
    </location>
</feature>
<evidence type="ECO:0000313" key="3">
    <source>
        <dbReference type="Proteomes" id="UP000807469"/>
    </source>
</evidence>
<protein>
    <recommendedName>
        <fullName evidence="1">Helitron helicase-like domain-containing protein</fullName>
    </recommendedName>
</protein>
<sequence>MTKFIEILLGYVEEGTPTDGGVLGYVNAYYGCVEAQGRGSLHCHMLVWMDGALNSEQIKTRASSDPTFSERLIRYLDTEISNVVPPAVPGVNVLSGNFHPCSLRGLNGKNDFDSHVSAIQTDLHYLVESCQRHKHAATCYKHWKGPKERRECRFNLGDHISQDNTTFDADSGDLLLRHIDGLVNNFNESILRALRCNMDIQFLGSGPSTKAVIYYITDYITKSELKAQVAYAALELAIVKLLAQTFDDNSIQSQAKRMLQKCAFSMISTQELSAQQVISHLLDFQNHFTSHAYEKLYWGIIDHYVHKNDPLAESVTKDLHEDGTGNTDIIESEWEDEDIVDTIEDLDNVLTNDEEIGVRVEVNGSIGRQPTQLQSYFARGTQLKDMCL</sequence>
<dbReference type="Pfam" id="PF14214">
    <property type="entry name" value="Helitron_like_N"/>
    <property type="match status" value="1"/>
</dbReference>
<dbReference type="EMBL" id="MU155225">
    <property type="protein sequence ID" value="KAF9478828.1"/>
    <property type="molecule type" value="Genomic_DNA"/>
</dbReference>
<comment type="caution">
    <text evidence="2">The sequence shown here is derived from an EMBL/GenBank/DDBJ whole genome shotgun (WGS) entry which is preliminary data.</text>
</comment>
<evidence type="ECO:0000313" key="2">
    <source>
        <dbReference type="EMBL" id="KAF9478828.1"/>
    </source>
</evidence>
<evidence type="ECO:0000259" key="1">
    <source>
        <dbReference type="Pfam" id="PF14214"/>
    </source>
</evidence>